<evidence type="ECO:0000256" key="2">
    <source>
        <dbReference type="ARBA" id="ARBA00023125"/>
    </source>
</evidence>
<dbReference type="InterPro" id="IPR010982">
    <property type="entry name" value="Lambda_DNA-bd_dom_sf"/>
</dbReference>
<dbReference type="Pfam" id="PF00356">
    <property type="entry name" value="LacI"/>
    <property type="match status" value="1"/>
</dbReference>
<keyword evidence="1" id="KW-0805">Transcription regulation</keyword>
<proteinExistence type="predicted"/>
<dbReference type="InterPro" id="IPR046335">
    <property type="entry name" value="LacI/GalR-like_sensor"/>
</dbReference>
<gene>
    <name evidence="6" type="ORF">SAMN06264365_104334</name>
</gene>
<dbReference type="Proteomes" id="UP000198415">
    <property type="component" value="Unassembled WGS sequence"/>
</dbReference>
<evidence type="ECO:0000313" key="7">
    <source>
        <dbReference type="Proteomes" id="UP000198415"/>
    </source>
</evidence>
<dbReference type="Gene3D" id="3.40.50.2300">
    <property type="match status" value="2"/>
</dbReference>
<sequence length="368" mass="39366">MADRIFRRSAGHERKALSTSCYNFGMQSQRLPTLEDVARVAGVSRATVSRVVNGIRNVDPQLHELVWSAVEQTGYVPNRLARSLVTRRTGTVALVVSDSETHDDDPFMSRFFADPYFGRVVGGLMSVLRPAGVQLALQMVGADGHKRLVGDLRNGQADGAVVLSLPARDPLPGLLADARIPAVLIGRPADPVPISYVDLANETGAALAADRLAARGCQRLGMISGPADVPASQDRITGFRRATARHGHAWVPLVNGNFTRESGEQAMRLLLAEQPRLDGVFVANDLMALGALLVLRDAGKRVPEDVAVVGFDDSSAALAARPALTTVRHPLEDMAAEAAKLLLARIDDPAARISSVIYEPTLIARQSA</sequence>
<dbReference type="RefSeq" id="WP_307833933.1">
    <property type="nucleotide sequence ID" value="NZ_BOMU01000037.1"/>
</dbReference>
<dbReference type="InterPro" id="IPR000843">
    <property type="entry name" value="HTH_LacI"/>
</dbReference>
<dbReference type="SUPFAM" id="SSF53822">
    <property type="entry name" value="Periplasmic binding protein-like I"/>
    <property type="match status" value="1"/>
</dbReference>
<dbReference type="SMART" id="SM00354">
    <property type="entry name" value="HTH_LACI"/>
    <property type="match status" value="1"/>
</dbReference>
<evidence type="ECO:0000256" key="1">
    <source>
        <dbReference type="ARBA" id="ARBA00023015"/>
    </source>
</evidence>
<organism evidence="6 7">
    <name type="scientific">Actinoplanes regularis</name>
    <dbReference type="NCBI Taxonomy" id="52697"/>
    <lineage>
        <taxon>Bacteria</taxon>
        <taxon>Bacillati</taxon>
        <taxon>Actinomycetota</taxon>
        <taxon>Actinomycetes</taxon>
        <taxon>Micromonosporales</taxon>
        <taxon>Micromonosporaceae</taxon>
        <taxon>Actinoplanes</taxon>
    </lineage>
</organism>
<dbReference type="EMBL" id="FZNR01000004">
    <property type="protein sequence ID" value="SNR67108.1"/>
    <property type="molecule type" value="Genomic_DNA"/>
</dbReference>
<dbReference type="PROSITE" id="PS00356">
    <property type="entry name" value="HTH_LACI_1"/>
    <property type="match status" value="1"/>
</dbReference>
<dbReference type="SUPFAM" id="SSF47413">
    <property type="entry name" value="lambda repressor-like DNA-binding domains"/>
    <property type="match status" value="1"/>
</dbReference>
<dbReference type="PANTHER" id="PTHR30146">
    <property type="entry name" value="LACI-RELATED TRANSCRIPTIONAL REPRESSOR"/>
    <property type="match status" value="1"/>
</dbReference>
<protein>
    <submittedName>
        <fullName evidence="6">Transcriptional regulator, LacI family</fullName>
    </submittedName>
</protein>
<dbReference type="InterPro" id="IPR028082">
    <property type="entry name" value="Peripla_BP_I"/>
</dbReference>
<dbReference type="Pfam" id="PF13377">
    <property type="entry name" value="Peripla_BP_3"/>
    <property type="match status" value="1"/>
</dbReference>
<evidence type="ECO:0000256" key="3">
    <source>
        <dbReference type="ARBA" id="ARBA00023163"/>
    </source>
</evidence>
<evidence type="ECO:0000313" key="6">
    <source>
        <dbReference type="EMBL" id="SNR67108.1"/>
    </source>
</evidence>
<dbReference type="GO" id="GO:0003700">
    <property type="term" value="F:DNA-binding transcription factor activity"/>
    <property type="evidence" value="ECO:0007669"/>
    <property type="project" value="TreeGrafter"/>
</dbReference>
<evidence type="ECO:0000259" key="5">
    <source>
        <dbReference type="PROSITE" id="PS50943"/>
    </source>
</evidence>
<keyword evidence="2" id="KW-0238">DNA-binding</keyword>
<dbReference type="PANTHER" id="PTHR30146:SF109">
    <property type="entry name" value="HTH-TYPE TRANSCRIPTIONAL REGULATOR GALS"/>
    <property type="match status" value="1"/>
</dbReference>
<name>A0A238Y8F5_9ACTN</name>
<dbReference type="CDD" id="cd06267">
    <property type="entry name" value="PBP1_LacI_sugar_binding-like"/>
    <property type="match status" value="1"/>
</dbReference>
<feature type="domain" description="HTH cro/C1-type" evidence="5">
    <location>
        <begin position="33"/>
        <end position="62"/>
    </location>
</feature>
<reference evidence="6 7" key="1">
    <citation type="submission" date="2017-06" db="EMBL/GenBank/DDBJ databases">
        <authorList>
            <person name="Kim H.J."/>
            <person name="Triplett B.A."/>
        </authorList>
    </citation>
    <scope>NUCLEOTIDE SEQUENCE [LARGE SCALE GENOMIC DNA]</scope>
    <source>
        <strain evidence="6 7">DSM 43151</strain>
    </source>
</reference>
<feature type="domain" description="HTH lacI-type" evidence="4">
    <location>
        <begin position="32"/>
        <end position="86"/>
    </location>
</feature>
<dbReference type="PRINTS" id="PR00036">
    <property type="entry name" value="HTHLACI"/>
</dbReference>
<evidence type="ECO:0000259" key="4">
    <source>
        <dbReference type="PROSITE" id="PS50932"/>
    </source>
</evidence>
<accession>A0A238Y8F5</accession>
<keyword evidence="7" id="KW-1185">Reference proteome</keyword>
<dbReference type="GO" id="GO:0000976">
    <property type="term" value="F:transcription cis-regulatory region binding"/>
    <property type="evidence" value="ECO:0007669"/>
    <property type="project" value="TreeGrafter"/>
</dbReference>
<dbReference type="PROSITE" id="PS50943">
    <property type="entry name" value="HTH_CROC1"/>
    <property type="match status" value="1"/>
</dbReference>
<dbReference type="AlphaFoldDB" id="A0A238Y8F5"/>
<keyword evidence="3" id="KW-0804">Transcription</keyword>
<dbReference type="PROSITE" id="PS50932">
    <property type="entry name" value="HTH_LACI_2"/>
    <property type="match status" value="1"/>
</dbReference>
<dbReference type="Gene3D" id="1.10.260.40">
    <property type="entry name" value="lambda repressor-like DNA-binding domains"/>
    <property type="match status" value="1"/>
</dbReference>
<dbReference type="CDD" id="cd01392">
    <property type="entry name" value="HTH_LacI"/>
    <property type="match status" value="1"/>
</dbReference>
<dbReference type="InterPro" id="IPR001387">
    <property type="entry name" value="Cro/C1-type_HTH"/>
</dbReference>